<accession>A0A6L7G6E9</accession>
<gene>
    <name evidence="2" type="ORF">GR170_15560</name>
</gene>
<dbReference type="Proteomes" id="UP000477911">
    <property type="component" value="Unassembled WGS sequence"/>
</dbReference>
<name>A0A6L7G6E9_9RHOB</name>
<sequence>MRTLLYLLSAMAVIGLAFWAYQENYQTKAAIETSDHLQRKIADARSKLAMMKAEWAYQNRPDRLRALAEMNYKDLQLQPIDPSQFGSVDQVPYPKPSADPKPPQEVEMSSLLDSDLKP</sequence>
<proteinExistence type="predicted"/>
<dbReference type="AlphaFoldDB" id="A0A6L7G6E9"/>
<feature type="compositionally biased region" description="Pro residues" evidence="1">
    <location>
        <begin position="93"/>
        <end position="103"/>
    </location>
</feature>
<dbReference type="EMBL" id="WUMU01000017">
    <property type="protein sequence ID" value="MXN19252.1"/>
    <property type="molecule type" value="Genomic_DNA"/>
</dbReference>
<keyword evidence="2" id="KW-0131">Cell cycle</keyword>
<reference evidence="2 3" key="1">
    <citation type="submission" date="2019-12" db="EMBL/GenBank/DDBJ databases">
        <authorList>
            <person name="Li M."/>
        </authorList>
    </citation>
    <scope>NUCLEOTIDE SEQUENCE [LARGE SCALE GENOMIC DNA]</scope>
    <source>
        <strain evidence="2 3">GBMRC 2024</strain>
    </source>
</reference>
<evidence type="ECO:0000313" key="2">
    <source>
        <dbReference type="EMBL" id="MXN19252.1"/>
    </source>
</evidence>
<keyword evidence="3" id="KW-1185">Reference proteome</keyword>
<evidence type="ECO:0000313" key="3">
    <source>
        <dbReference type="Proteomes" id="UP000477911"/>
    </source>
</evidence>
<comment type="caution">
    <text evidence="2">The sequence shown here is derived from an EMBL/GenBank/DDBJ whole genome shotgun (WGS) entry which is preliminary data.</text>
</comment>
<feature type="region of interest" description="Disordered" evidence="1">
    <location>
        <begin position="79"/>
        <end position="118"/>
    </location>
</feature>
<evidence type="ECO:0000256" key="1">
    <source>
        <dbReference type="SAM" id="MobiDB-lite"/>
    </source>
</evidence>
<dbReference type="RefSeq" id="WP_160895376.1">
    <property type="nucleotide sequence ID" value="NZ_WUMU01000017.1"/>
</dbReference>
<protein>
    <submittedName>
        <fullName evidence="2">Cell division protein FtsL</fullName>
    </submittedName>
</protein>
<dbReference type="GO" id="GO:0051301">
    <property type="term" value="P:cell division"/>
    <property type="evidence" value="ECO:0007669"/>
    <property type="project" value="UniProtKB-KW"/>
</dbReference>
<keyword evidence="2" id="KW-0132">Cell division</keyword>
<organism evidence="2 3">
    <name type="scientific">Pseudooceanicola albus</name>
    <dbReference type="NCBI Taxonomy" id="2692189"/>
    <lineage>
        <taxon>Bacteria</taxon>
        <taxon>Pseudomonadati</taxon>
        <taxon>Pseudomonadota</taxon>
        <taxon>Alphaproteobacteria</taxon>
        <taxon>Rhodobacterales</taxon>
        <taxon>Paracoccaceae</taxon>
        <taxon>Pseudooceanicola</taxon>
    </lineage>
</organism>